<sequence>MTWFAPRYAALWLALLGTVACGLLFPYKAGWAIAAIVCAGLLALGIFDLFQNRHAIRRNYPIIGNLRFLFEFIRPELRQYFIEDDTKAAPFSRNQRSIVYQRAKQDIDKRPFGTLEDVYERRYEWINHSLAPVHIDNFDFRVHVGGPACTQPYLASIFNVSAMSFGALSANAVTALNTGARKGQFAHDTGEGGISRYHRAPGGDLIWNIGSGYFGCRDAEGNFSEEAFVANASSPQVRMIEIKLSQGAKPGHGGILPGAKVTPEIAEARGVLEGVDCNSPSRHGAFSTPVGLMRFVARLRDLSGGKPVGFKLCVGHPWEWFAIVKAMLETGITPDFIVVDGAEGGTGAAPVEFTDHVGVPLQDGLLLVHNTLVGVNLRDQIRIGASGKIITAFDIARTLAMGADWCNSARGFMFALGCVQAQACHTDKCPTGVTTQDPLRQRALVVPDKAERVYNFHRNTLRALSELVAAAGLDHPSKLSPEHIVRRVSGNEVKLLAGLFPFLRPGELLAGTPPYAVYKKYWPMARADSFEAMLPQTQAD</sequence>
<dbReference type="Proteomes" id="UP000277294">
    <property type="component" value="Unassembled WGS sequence"/>
</dbReference>
<reference evidence="5 6" key="1">
    <citation type="submission" date="2018-10" db="EMBL/GenBank/DDBJ databases">
        <authorList>
            <person name="Criscuolo A."/>
        </authorList>
    </citation>
    <scope>NUCLEOTIDE SEQUENCE [LARGE SCALE GENOMIC DNA]</scope>
    <source>
        <strain evidence="5">DnA1</strain>
    </source>
</reference>
<dbReference type="CDD" id="cd02808">
    <property type="entry name" value="GltS_FMN"/>
    <property type="match status" value="1"/>
</dbReference>
<evidence type="ECO:0000313" key="5">
    <source>
        <dbReference type="EMBL" id="VCU71843.1"/>
    </source>
</evidence>
<gene>
    <name evidence="5" type="primary">gltA_2</name>
    <name evidence="5" type="ORF">PIGHUM_03933</name>
</gene>
<dbReference type="InterPro" id="IPR002932">
    <property type="entry name" value="Glu_synthdom"/>
</dbReference>
<keyword evidence="3" id="KW-0812">Transmembrane</keyword>
<evidence type="ECO:0000313" key="6">
    <source>
        <dbReference type="Proteomes" id="UP000277294"/>
    </source>
</evidence>
<keyword evidence="3" id="KW-0472">Membrane</keyword>
<evidence type="ECO:0000256" key="3">
    <source>
        <dbReference type="SAM" id="Phobius"/>
    </source>
</evidence>
<dbReference type="GO" id="GO:0004355">
    <property type="term" value="F:glutamate synthase (NADPH) activity"/>
    <property type="evidence" value="ECO:0007669"/>
    <property type="project" value="UniProtKB-EC"/>
</dbReference>
<evidence type="ECO:0000256" key="2">
    <source>
        <dbReference type="PIRNR" id="PIRNR006429"/>
    </source>
</evidence>
<accession>A0A3P4B6B0</accession>
<dbReference type="PIRSF" id="PIRSF500060">
    <property type="entry name" value="UCP500060"/>
    <property type="match status" value="1"/>
</dbReference>
<dbReference type="EMBL" id="UWPJ01000031">
    <property type="protein sequence ID" value="VCU71843.1"/>
    <property type="molecule type" value="Genomic_DNA"/>
</dbReference>
<dbReference type="RefSeq" id="WP_124081441.1">
    <property type="nucleotide sequence ID" value="NZ_UWPJ01000031.1"/>
</dbReference>
<dbReference type="PIRSF" id="PIRSF006429">
    <property type="entry name" value="GOGAT_lg_2"/>
    <property type="match status" value="1"/>
</dbReference>
<dbReference type="InterPro" id="IPR013785">
    <property type="entry name" value="Aldolase_TIM"/>
</dbReference>
<dbReference type="GO" id="GO:0006537">
    <property type="term" value="P:glutamate biosynthetic process"/>
    <property type="evidence" value="ECO:0007669"/>
    <property type="project" value="InterPro"/>
</dbReference>
<evidence type="ECO:0000256" key="1">
    <source>
        <dbReference type="ARBA" id="ARBA00009716"/>
    </source>
</evidence>
<keyword evidence="5" id="KW-0560">Oxidoreductase</keyword>
<name>A0A3P4B6B0_9BURK</name>
<dbReference type="PANTHER" id="PTHR43819">
    <property type="entry name" value="ARCHAEAL-TYPE GLUTAMATE SYNTHASE [NADPH]"/>
    <property type="match status" value="1"/>
</dbReference>
<evidence type="ECO:0000259" key="4">
    <source>
        <dbReference type="Pfam" id="PF01645"/>
    </source>
</evidence>
<keyword evidence="6" id="KW-1185">Reference proteome</keyword>
<dbReference type="PROSITE" id="PS51257">
    <property type="entry name" value="PROKAR_LIPOPROTEIN"/>
    <property type="match status" value="1"/>
</dbReference>
<dbReference type="SUPFAM" id="SSF51395">
    <property type="entry name" value="FMN-linked oxidoreductases"/>
    <property type="match status" value="1"/>
</dbReference>
<proteinExistence type="inferred from homology"/>
<dbReference type="InterPro" id="IPR024188">
    <property type="entry name" value="GltB"/>
</dbReference>
<dbReference type="InterPro" id="IPR027283">
    <property type="entry name" value="YerD"/>
</dbReference>
<comment type="similarity">
    <text evidence="1 2">Belongs to the glutamate synthase family.</text>
</comment>
<protein>
    <submittedName>
        <fullName evidence="5">Glutamate synthase [NADPH] large chain</fullName>
        <ecNumber evidence="5">1.4.1.13</ecNumber>
    </submittedName>
</protein>
<dbReference type="Pfam" id="PF01645">
    <property type="entry name" value="Glu_synthase"/>
    <property type="match status" value="1"/>
</dbReference>
<feature type="transmembrane region" description="Helical" evidence="3">
    <location>
        <begin position="31"/>
        <end position="50"/>
    </location>
</feature>
<feature type="domain" description="Glutamate synthase" evidence="4">
    <location>
        <begin position="153"/>
        <end position="473"/>
    </location>
</feature>
<dbReference type="Gene3D" id="3.20.20.70">
    <property type="entry name" value="Aldolase class I"/>
    <property type="match status" value="1"/>
</dbReference>
<dbReference type="AlphaFoldDB" id="A0A3P4B6B0"/>
<keyword evidence="3" id="KW-1133">Transmembrane helix</keyword>
<dbReference type="EC" id="1.4.1.13" evidence="5"/>
<dbReference type="FunFam" id="3.20.20.70:FF:000156">
    <property type="entry name" value="Glutamate synthase domain protein"/>
    <property type="match status" value="1"/>
</dbReference>
<organism evidence="5 6">
    <name type="scientific">Pigmentiphaga humi</name>
    <dbReference type="NCBI Taxonomy" id="2478468"/>
    <lineage>
        <taxon>Bacteria</taxon>
        <taxon>Pseudomonadati</taxon>
        <taxon>Pseudomonadota</taxon>
        <taxon>Betaproteobacteria</taxon>
        <taxon>Burkholderiales</taxon>
        <taxon>Alcaligenaceae</taxon>
        <taxon>Pigmentiphaga</taxon>
    </lineage>
</organism>
<dbReference type="OrthoDB" id="9795032at2"/>
<dbReference type="PANTHER" id="PTHR43819:SF1">
    <property type="entry name" value="ARCHAEAL-TYPE GLUTAMATE SYNTHASE [NADPH]"/>
    <property type="match status" value="1"/>
</dbReference>